<protein>
    <recommendedName>
        <fullName evidence="16">Serine incorporator 1</fullName>
    </recommendedName>
    <alternativeName>
        <fullName evidence="17">Tumor differentially expressed protein 2</fullName>
    </alternativeName>
</protein>
<accession>A0A8C0LBY6</accession>
<keyword evidence="6 18" id="KW-0812">Transmembrane</keyword>
<feature type="transmembrane region" description="Helical" evidence="18">
    <location>
        <begin position="48"/>
        <end position="69"/>
    </location>
</feature>
<evidence type="ECO:0000256" key="16">
    <source>
        <dbReference type="ARBA" id="ARBA00040945"/>
    </source>
</evidence>
<comment type="subcellular location">
    <subcellularLocation>
        <location evidence="1">Endoplasmic reticulum membrane</location>
        <topology evidence="1">Multi-pass membrane protein</topology>
    </subcellularLocation>
</comment>
<feature type="transmembrane region" description="Helical" evidence="18">
    <location>
        <begin position="189"/>
        <end position="207"/>
    </location>
</feature>
<evidence type="ECO:0000256" key="3">
    <source>
        <dbReference type="ARBA" id="ARBA00011492"/>
    </source>
</evidence>
<gene>
    <name evidence="19" type="primary">SERINC1</name>
</gene>
<evidence type="ECO:0000256" key="15">
    <source>
        <dbReference type="ARBA" id="ARBA00037552"/>
    </source>
</evidence>
<feature type="transmembrane region" description="Helical" evidence="18">
    <location>
        <begin position="151"/>
        <end position="177"/>
    </location>
</feature>
<evidence type="ECO:0000256" key="6">
    <source>
        <dbReference type="ARBA" id="ARBA00022692"/>
    </source>
</evidence>
<dbReference type="GeneTree" id="ENSGT01030000234623"/>
<feature type="transmembrane region" description="Helical" evidence="18">
    <location>
        <begin position="109"/>
        <end position="130"/>
    </location>
</feature>
<keyword evidence="7" id="KW-0519">Myristate</keyword>
<keyword evidence="11 18" id="KW-0472">Membrane</keyword>
<evidence type="ECO:0000256" key="2">
    <source>
        <dbReference type="ARBA" id="ARBA00006665"/>
    </source>
</evidence>
<dbReference type="GO" id="GO:0008654">
    <property type="term" value="P:phospholipid biosynthetic process"/>
    <property type="evidence" value="ECO:0007669"/>
    <property type="project" value="UniProtKB-KW"/>
</dbReference>
<evidence type="ECO:0000256" key="1">
    <source>
        <dbReference type="ARBA" id="ARBA00004477"/>
    </source>
</evidence>
<keyword evidence="13" id="KW-1208">Phospholipid metabolism</keyword>
<feature type="transmembrane region" description="Helical" evidence="18">
    <location>
        <begin position="270"/>
        <end position="291"/>
    </location>
</feature>
<evidence type="ECO:0000256" key="7">
    <source>
        <dbReference type="ARBA" id="ARBA00022707"/>
    </source>
</evidence>
<keyword evidence="14" id="KW-0449">Lipoprotein</keyword>
<keyword evidence="8" id="KW-0256">Endoplasmic reticulum</keyword>
<evidence type="ECO:0000256" key="17">
    <source>
        <dbReference type="ARBA" id="ARBA00041691"/>
    </source>
</evidence>
<dbReference type="Ensembl" id="ENSCAFT00020031918.1">
    <property type="protein sequence ID" value="ENSCAFP00020027649.1"/>
    <property type="gene ID" value="ENSCAFG00020021701.1"/>
</dbReference>
<feature type="transmembrane region" description="Helical" evidence="18">
    <location>
        <begin position="386"/>
        <end position="405"/>
    </location>
</feature>
<keyword evidence="12" id="KW-0594">Phospholipid biosynthesis</keyword>
<dbReference type="PANTHER" id="PTHR10383:SF15">
    <property type="entry name" value="SERINE INCORPORATOR 1"/>
    <property type="match status" value="1"/>
</dbReference>
<evidence type="ECO:0000256" key="12">
    <source>
        <dbReference type="ARBA" id="ARBA00023209"/>
    </source>
</evidence>
<reference evidence="19" key="1">
    <citation type="submission" date="2025-08" db="UniProtKB">
        <authorList>
            <consortium name="Ensembl"/>
        </authorList>
    </citation>
    <scope>IDENTIFICATION</scope>
</reference>
<keyword evidence="5" id="KW-0597">Phosphoprotein</keyword>
<evidence type="ECO:0000256" key="18">
    <source>
        <dbReference type="SAM" id="Phobius"/>
    </source>
</evidence>
<evidence type="ECO:0000256" key="8">
    <source>
        <dbReference type="ARBA" id="ARBA00022824"/>
    </source>
</evidence>
<comment type="function">
    <text evidence="15">Enhances the incorporation of serine into phosphatidylserine and sphingolipids.</text>
</comment>
<evidence type="ECO:0000313" key="20">
    <source>
        <dbReference type="Proteomes" id="UP000694391"/>
    </source>
</evidence>
<evidence type="ECO:0000256" key="4">
    <source>
        <dbReference type="ARBA" id="ARBA00022516"/>
    </source>
</evidence>
<proteinExistence type="inferred from homology"/>
<organism evidence="19 20">
    <name type="scientific">Canis lupus dingo</name>
    <name type="common">dingo</name>
    <dbReference type="NCBI Taxonomy" id="286419"/>
    <lineage>
        <taxon>Eukaryota</taxon>
        <taxon>Metazoa</taxon>
        <taxon>Chordata</taxon>
        <taxon>Craniata</taxon>
        <taxon>Vertebrata</taxon>
        <taxon>Euteleostomi</taxon>
        <taxon>Mammalia</taxon>
        <taxon>Eutheria</taxon>
        <taxon>Laurasiatheria</taxon>
        <taxon>Carnivora</taxon>
        <taxon>Caniformia</taxon>
        <taxon>Canidae</taxon>
        <taxon>Canis</taxon>
    </lineage>
</organism>
<dbReference type="PANTHER" id="PTHR10383">
    <property type="entry name" value="SERINE INCORPORATOR"/>
    <property type="match status" value="1"/>
</dbReference>
<evidence type="ECO:0000256" key="14">
    <source>
        <dbReference type="ARBA" id="ARBA00023288"/>
    </source>
</evidence>
<keyword evidence="20" id="KW-1185">Reference proteome</keyword>
<keyword evidence="4" id="KW-0444">Lipid biosynthesis</keyword>
<evidence type="ECO:0000256" key="9">
    <source>
        <dbReference type="ARBA" id="ARBA00022989"/>
    </source>
</evidence>
<dbReference type="GO" id="GO:0005789">
    <property type="term" value="C:endoplasmic reticulum membrane"/>
    <property type="evidence" value="ECO:0007669"/>
    <property type="project" value="UniProtKB-SubCell"/>
</dbReference>
<keyword evidence="10" id="KW-0443">Lipid metabolism</keyword>
<dbReference type="Pfam" id="PF03348">
    <property type="entry name" value="Serinc"/>
    <property type="match status" value="1"/>
</dbReference>
<dbReference type="AlphaFoldDB" id="A0A8C0LBY6"/>
<evidence type="ECO:0000256" key="11">
    <source>
        <dbReference type="ARBA" id="ARBA00023136"/>
    </source>
</evidence>
<dbReference type="InterPro" id="IPR005016">
    <property type="entry name" value="TDE1/TMS"/>
</dbReference>
<reference evidence="19" key="2">
    <citation type="submission" date="2025-09" db="UniProtKB">
        <authorList>
            <consortium name="Ensembl"/>
        </authorList>
    </citation>
    <scope>IDENTIFICATION</scope>
</reference>
<feature type="transmembrane region" description="Helical" evidence="18">
    <location>
        <begin position="346"/>
        <end position="366"/>
    </location>
</feature>
<evidence type="ECO:0000256" key="10">
    <source>
        <dbReference type="ARBA" id="ARBA00023098"/>
    </source>
</evidence>
<keyword evidence="9 18" id="KW-1133">Transmembrane helix</keyword>
<name>A0A8C0LBY6_CANLU</name>
<evidence type="ECO:0000256" key="13">
    <source>
        <dbReference type="ARBA" id="ARBA00023264"/>
    </source>
</evidence>
<comment type="similarity">
    <text evidence="2">Belongs to the TDE1 family.</text>
</comment>
<evidence type="ECO:0000256" key="5">
    <source>
        <dbReference type="ARBA" id="ARBA00022553"/>
    </source>
</evidence>
<comment type="subunit">
    <text evidence="3">Interacts with SPTLC1.</text>
</comment>
<dbReference type="Proteomes" id="UP000694391">
    <property type="component" value="Unplaced"/>
</dbReference>
<sequence>MDFGSLNLPQQLRLLLGLSSFQKELLQLVINLFSCVMLMFYKETDITVAWNCNTTCFVFLVFCFFFSSWQNQGNCVKYYFPPFVYCHYEDEITKSEPATHLYVCFFLSVWFYVGMAGAFCFILIQLVLLIDFAHSWNESWVEKMEEGNSRCWYAALLSATALNYLLSLVAIVLFFIYYTHPASCSENKAFISVNMLLCLGASVMSILPKIQESQPRSGLLQSSVITVYTMYLTWSAMTNEPETNCNPSLLSIIGYNTTSTIPKEGQSVQWWHAQGIIGLILFLLCVFYSSIRTSNNSQVNKLTLTSDESTLIEDGGARSDGSLEDGDDVHRAVDNERDGVTYSYSFFHFMLFLASLYIMMTLTNWYRYEPSREMKSQWTAVWVKISSSWIGIVLYVWTLVAPLVLTNRDFD</sequence>
<evidence type="ECO:0000313" key="19">
    <source>
        <dbReference type="Ensembl" id="ENSCAFP00020027649.1"/>
    </source>
</evidence>